<evidence type="ECO:0000256" key="4">
    <source>
        <dbReference type="ARBA" id="ARBA00022989"/>
    </source>
</evidence>
<feature type="transmembrane region" description="Helical" evidence="6">
    <location>
        <begin position="254"/>
        <end position="275"/>
    </location>
</feature>
<keyword evidence="10" id="KW-1185">Reference proteome</keyword>
<name>A0A4V0YR10_9BACT</name>
<reference evidence="9 10" key="1">
    <citation type="submission" date="2018-02" db="EMBL/GenBank/DDBJ databases">
        <title>Genome sequence of Desulfovibrio carbinolicus DSM 3852.</title>
        <authorList>
            <person name="Wilbanks E."/>
            <person name="Skennerton C.T."/>
            <person name="Orphan V.J."/>
        </authorList>
    </citation>
    <scope>NUCLEOTIDE SEQUENCE [LARGE SCALE GENOMIC DNA]</scope>
    <source>
        <strain evidence="9 10">DSM 3852</strain>
    </source>
</reference>
<dbReference type="Proteomes" id="UP000293296">
    <property type="component" value="Chromosome"/>
</dbReference>
<evidence type="ECO:0000256" key="2">
    <source>
        <dbReference type="ARBA" id="ARBA00022475"/>
    </source>
</evidence>
<keyword evidence="9" id="KW-0547">Nucleotide-binding</keyword>
<keyword evidence="9" id="KW-0067">ATP-binding</keyword>
<dbReference type="InterPro" id="IPR051125">
    <property type="entry name" value="ABC-4/HrtB_transporter"/>
</dbReference>
<dbReference type="PANTHER" id="PTHR43738:SF3">
    <property type="entry name" value="ABC TRANSPORTER PERMEASE"/>
    <property type="match status" value="1"/>
</dbReference>
<dbReference type="AlphaFoldDB" id="A0A4V0YR10"/>
<gene>
    <name evidence="9" type="ORF">C3Y92_13445</name>
</gene>
<evidence type="ECO:0000256" key="3">
    <source>
        <dbReference type="ARBA" id="ARBA00022692"/>
    </source>
</evidence>
<dbReference type="GO" id="GO:0005524">
    <property type="term" value="F:ATP binding"/>
    <property type="evidence" value="ECO:0007669"/>
    <property type="project" value="UniProtKB-KW"/>
</dbReference>
<evidence type="ECO:0000256" key="1">
    <source>
        <dbReference type="ARBA" id="ARBA00004651"/>
    </source>
</evidence>
<keyword evidence="4 6" id="KW-1133">Transmembrane helix</keyword>
<dbReference type="OrthoDB" id="9775474at2"/>
<accession>A0A4V0YR10</accession>
<dbReference type="GO" id="GO:0005886">
    <property type="term" value="C:plasma membrane"/>
    <property type="evidence" value="ECO:0007669"/>
    <property type="project" value="UniProtKB-SubCell"/>
</dbReference>
<dbReference type="Pfam" id="PF02687">
    <property type="entry name" value="FtsX"/>
    <property type="match status" value="1"/>
</dbReference>
<evidence type="ECO:0000259" key="8">
    <source>
        <dbReference type="Pfam" id="PF12704"/>
    </source>
</evidence>
<sequence>MLLLRLILLNAFRHRLRAVLTIVGVAVALTAFGLLRTVLDAWHAGVEASSANRLVTRNAVSLTQPLPFAYKGRIRQVTGVDIVAAGGWFGGVYLDEKNFFPNFAVEADDFFKLYPELIVSPEEQKAFLSDRKAAIIGRKLAERFHWRIGDTVTLRGTIYPGQWPMTIRAIYKGARPDTDETVLYFHYGYLDETMKKRAPTRAGQVGFFMIGIRDATRAAEISKDIDALFHNSQAETLTETERAFQLGFVAMSEAILLAITAVSYVVIAIILAVAANTMAMSARERLGEFAVLKTLGFGAPALAGMLLAESLLLALAGTALAMAVLPPLAKGFAVGLAQYFPIFFVSPTTIMLQAAFGLAVGVLAAAVPAWRVAAVRIADAFRRIG</sequence>
<protein>
    <submittedName>
        <fullName evidence="9">ABC transporter ATP-binding protein</fullName>
    </submittedName>
</protein>
<evidence type="ECO:0000259" key="7">
    <source>
        <dbReference type="Pfam" id="PF02687"/>
    </source>
</evidence>
<feature type="transmembrane region" description="Helical" evidence="6">
    <location>
        <begin position="350"/>
        <end position="373"/>
    </location>
</feature>
<dbReference type="KEGG" id="dcb:C3Y92_13445"/>
<keyword evidence="3 6" id="KW-0812">Transmembrane</keyword>
<dbReference type="EMBL" id="CP026538">
    <property type="protein sequence ID" value="QAZ68172.1"/>
    <property type="molecule type" value="Genomic_DNA"/>
</dbReference>
<feature type="transmembrane region" description="Helical" evidence="6">
    <location>
        <begin position="295"/>
        <end position="316"/>
    </location>
</feature>
<dbReference type="RefSeq" id="WP_129353406.1">
    <property type="nucleotide sequence ID" value="NZ_CP026538.1"/>
</dbReference>
<dbReference type="Pfam" id="PF12704">
    <property type="entry name" value="MacB_PCD"/>
    <property type="match status" value="1"/>
</dbReference>
<feature type="transmembrane region" description="Helical" evidence="6">
    <location>
        <begin position="328"/>
        <end position="344"/>
    </location>
</feature>
<proteinExistence type="predicted"/>
<evidence type="ECO:0000256" key="5">
    <source>
        <dbReference type="ARBA" id="ARBA00023136"/>
    </source>
</evidence>
<organism evidence="9 10">
    <name type="scientific">Solidesulfovibrio carbinolicus</name>
    <dbReference type="NCBI Taxonomy" id="296842"/>
    <lineage>
        <taxon>Bacteria</taxon>
        <taxon>Pseudomonadati</taxon>
        <taxon>Thermodesulfobacteriota</taxon>
        <taxon>Desulfovibrionia</taxon>
        <taxon>Desulfovibrionales</taxon>
        <taxon>Desulfovibrionaceae</taxon>
        <taxon>Solidesulfovibrio</taxon>
    </lineage>
</organism>
<feature type="domain" description="ABC3 transporter permease C-terminal" evidence="7">
    <location>
        <begin position="262"/>
        <end position="373"/>
    </location>
</feature>
<keyword evidence="5 6" id="KW-0472">Membrane</keyword>
<keyword evidence="2" id="KW-1003">Cell membrane</keyword>
<feature type="domain" description="MacB-like periplasmic core" evidence="8">
    <location>
        <begin position="20"/>
        <end position="227"/>
    </location>
</feature>
<evidence type="ECO:0000313" key="9">
    <source>
        <dbReference type="EMBL" id="QAZ68172.1"/>
    </source>
</evidence>
<comment type="subcellular location">
    <subcellularLocation>
        <location evidence="1">Cell membrane</location>
        <topology evidence="1">Multi-pass membrane protein</topology>
    </subcellularLocation>
</comment>
<dbReference type="InterPro" id="IPR025857">
    <property type="entry name" value="MacB_PCD"/>
</dbReference>
<evidence type="ECO:0000313" key="10">
    <source>
        <dbReference type="Proteomes" id="UP000293296"/>
    </source>
</evidence>
<dbReference type="InterPro" id="IPR003838">
    <property type="entry name" value="ABC3_permease_C"/>
</dbReference>
<dbReference type="PANTHER" id="PTHR43738">
    <property type="entry name" value="ABC TRANSPORTER, MEMBRANE PROTEIN"/>
    <property type="match status" value="1"/>
</dbReference>
<evidence type="ECO:0000256" key="6">
    <source>
        <dbReference type="SAM" id="Phobius"/>
    </source>
</evidence>